<dbReference type="OrthoDB" id="288590at2759"/>
<evidence type="ECO:0000313" key="26">
    <source>
        <dbReference type="RefSeq" id="XP_026738110.1"/>
    </source>
</evidence>
<keyword evidence="9" id="KW-0067">ATP-binding</keyword>
<keyword evidence="25" id="KW-1185">Reference proteome</keyword>
<feature type="transmembrane region" description="Helical" evidence="22">
    <location>
        <begin position="79"/>
        <end position="97"/>
    </location>
</feature>
<dbReference type="CTD" id="100307981"/>
<dbReference type="GO" id="GO:0005778">
    <property type="term" value="C:peroxisomal membrane"/>
    <property type="evidence" value="ECO:0007669"/>
    <property type="project" value="UniProtKB-SubCell"/>
</dbReference>
<evidence type="ECO:0000256" key="17">
    <source>
        <dbReference type="ARBA" id="ARBA00046271"/>
    </source>
</evidence>
<dbReference type="FunFam" id="3.40.50.12780:FF:000019">
    <property type="entry name" value="Long-chain fatty acid transporter"/>
    <property type="match status" value="1"/>
</dbReference>
<evidence type="ECO:0000256" key="16">
    <source>
        <dbReference type="ARBA" id="ARBA00041297"/>
    </source>
</evidence>
<organism evidence="25 26">
    <name type="scientific">Trichoplusia ni</name>
    <name type="common">Cabbage looper</name>
    <dbReference type="NCBI Taxonomy" id="7111"/>
    <lineage>
        <taxon>Eukaryota</taxon>
        <taxon>Metazoa</taxon>
        <taxon>Ecdysozoa</taxon>
        <taxon>Arthropoda</taxon>
        <taxon>Hexapoda</taxon>
        <taxon>Insecta</taxon>
        <taxon>Pterygota</taxon>
        <taxon>Neoptera</taxon>
        <taxon>Endopterygota</taxon>
        <taxon>Lepidoptera</taxon>
        <taxon>Glossata</taxon>
        <taxon>Ditrysia</taxon>
        <taxon>Noctuoidea</taxon>
        <taxon>Noctuidae</taxon>
        <taxon>Plusiinae</taxon>
        <taxon>Trichoplusia</taxon>
    </lineage>
</organism>
<dbReference type="GO" id="GO:0005789">
    <property type="term" value="C:endoplasmic reticulum membrane"/>
    <property type="evidence" value="ECO:0007669"/>
    <property type="project" value="TreeGrafter"/>
</dbReference>
<feature type="domain" description="AMP-binding enzyme C-terminal" evidence="24">
    <location>
        <begin position="581"/>
        <end position="656"/>
    </location>
</feature>
<evidence type="ECO:0000256" key="21">
    <source>
        <dbReference type="ARBA" id="ARBA00078285"/>
    </source>
</evidence>
<dbReference type="GO" id="GO:0005886">
    <property type="term" value="C:plasma membrane"/>
    <property type="evidence" value="ECO:0007669"/>
    <property type="project" value="UniProtKB-SubCell"/>
</dbReference>
<keyword evidence="11" id="KW-0445">Lipid transport</keyword>
<dbReference type="NCBIfam" id="NF006134">
    <property type="entry name" value="PRK08279.1"/>
    <property type="match status" value="1"/>
</dbReference>
<dbReference type="KEGG" id="tnl:113501233"/>
<evidence type="ECO:0000313" key="25">
    <source>
        <dbReference type="Proteomes" id="UP000322000"/>
    </source>
</evidence>
<dbReference type="InterPro" id="IPR045851">
    <property type="entry name" value="AMP-bd_C_sf"/>
</dbReference>
<evidence type="ECO:0000256" key="15">
    <source>
        <dbReference type="ARBA" id="ARBA00036527"/>
    </source>
</evidence>
<comment type="similarity">
    <text evidence="2">Belongs to the ATP-dependent AMP-binding enzyme family.</text>
</comment>
<evidence type="ECO:0000256" key="2">
    <source>
        <dbReference type="ARBA" id="ARBA00006432"/>
    </source>
</evidence>
<keyword evidence="10 22" id="KW-1133">Transmembrane helix</keyword>
<dbReference type="GO" id="GO:0005324">
    <property type="term" value="F:long-chain fatty acid transmembrane transporter activity"/>
    <property type="evidence" value="ECO:0007669"/>
    <property type="project" value="TreeGrafter"/>
</dbReference>
<evidence type="ECO:0000256" key="14">
    <source>
        <dbReference type="ARBA" id="ARBA00026121"/>
    </source>
</evidence>
<reference evidence="26" key="1">
    <citation type="submission" date="2025-08" db="UniProtKB">
        <authorList>
            <consortium name="RefSeq"/>
        </authorList>
    </citation>
    <scope>IDENTIFICATION</scope>
</reference>
<evidence type="ECO:0000256" key="10">
    <source>
        <dbReference type="ARBA" id="ARBA00022989"/>
    </source>
</evidence>
<dbReference type="Pfam" id="PF13193">
    <property type="entry name" value="AMP-binding_C"/>
    <property type="match status" value="1"/>
</dbReference>
<evidence type="ECO:0000256" key="6">
    <source>
        <dbReference type="ARBA" id="ARBA00022692"/>
    </source>
</evidence>
<evidence type="ECO:0000256" key="19">
    <source>
        <dbReference type="ARBA" id="ARBA00060276"/>
    </source>
</evidence>
<evidence type="ECO:0000256" key="3">
    <source>
        <dbReference type="ARBA" id="ARBA00022448"/>
    </source>
</evidence>
<accession>A0A7E5WBP1</accession>
<comment type="catalytic activity">
    <reaction evidence="18">
        <text>tetracosanoate + ATP + CoA = tetracosanoyl-CoA + AMP + diphosphate</text>
        <dbReference type="Rhea" id="RHEA:33639"/>
        <dbReference type="ChEBI" id="CHEBI:30616"/>
        <dbReference type="ChEBI" id="CHEBI:31014"/>
        <dbReference type="ChEBI" id="CHEBI:33019"/>
        <dbReference type="ChEBI" id="CHEBI:57287"/>
        <dbReference type="ChEBI" id="CHEBI:65052"/>
        <dbReference type="ChEBI" id="CHEBI:456215"/>
    </reaction>
    <physiologicalReaction direction="left-to-right" evidence="18">
        <dbReference type="Rhea" id="RHEA:33640"/>
    </physiologicalReaction>
</comment>
<proteinExistence type="inferred from homology"/>
<dbReference type="PANTHER" id="PTHR43107:SF21">
    <property type="entry name" value="FATTY ACID TRANSPORT PROTEIN 1, ISOFORM F-RELATED"/>
    <property type="match status" value="1"/>
</dbReference>
<keyword evidence="5" id="KW-0436">Ligase</keyword>
<keyword evidence="7" id="KW-0547">Nucleotide-binding</keyword>
<evidence type="ECO:0000256" key="11">
    <source>
        <dbReference type="ARBA" id="ARBA00023055"/>
    </source>
</evidence>
<evidence type="ECO:0000256" key="5">
    <source>
        <dbReference type="ARBA" id="ARBA00022598"/>
    </source>
</evidence>
<dbReference type="Pfam" id="PF00501">
    <property type="entry name" value="AMP-binding"/>
    <property type="match status" value="1"/>
</dbReference>
<comment type="function">
    <text evidence="19">Acyl-CoA synthetase required for both the import of long chain fatty acids (LCFAs) (C14-C18) and the activation very long chain fatty acids (VLCFAs) (C20-C26) by esterification of the fatty acids into metabolically active CoA-thioesters for subsequent degradation or incorporation into phospholipids. The transport and fatty acyl-CoA synthetase activities are genetically separable and are thus independent activities. Esterifies VLCFAs in the peroxisome matrix. The VLCFAs are actively transported into peroxisomes by a PXA1-PXA2 heterodimeric transporter in the peroxisomal membrane.</text>
</comment>
<dbReference type="InterPro" id="IPR025110">
    <property type="entry name" value="AMP-bd_C"/>
</dbReference>
<dbReference type="InterPro" id="IPR000873">
    <property type="entry name" value="AMP-dep_synth/lig_dom"/>
</dbReference>
<evidence type="ECO:0000256" key="9">
    <source>
        <dbReference type="ARBA" id="ARBA00022840"/>
    </source>
</evidence>
<evidence type="ECO:0000256" key="22">
    <source>
        <dbReference type="SAM" id="Phobius"/>
    </source>
</evidence>
<keyword evidence="8" id="KW-0276">Fatty acid metabolism</keyword>
<evidence type="ECO:0000256" key="13">
    <source>
        <dbReference type="ARBA" id="ARBA00023140"/>
    </source>
</evidence>
<dbReference type="EC" id="6.2.1.3" evidence="14"/>
<keyword evidence="4" id="KW-1003">Cell membrane</keyword>
<sequence>MAAVDIAVDNNMNKTDINNQKFELKATDADLEKGELKKEELREESSIPWSKIIIAMLALGVLVAACAVTWVFQDWQTSLQVLAILAVVYCIAFYWRWLYVAALTAPRDFSALWCYFKILWLTRNFTNKKWSMPDIFHQMVLKHPNKACFLFEDETWTFKQVEDYSLRASAVLKSEGVKRGDVVAVMIGNCPEMPAIWLGATRLGAVAPLINTNQTGNTLLHSINVAKCDVVIYSDEFSTAFQDIAKELNPSIKLYKFTRRPLNTSADAVRVVETTGDFTAMLENVTPAPWSQADGEGFNGKLLYIYTSGTTGLPKAAVISSSRMVFMASGVHYLGSLRANDIIYCPMPLYHSAGGCITMGQAFIFGCTIVLKTKFSASAYFPDCIKYNATVAHYIGEMCRYVLATPQAATDKQHKVRTVYGNGMRPAIWTDFVKRFNIKKVVEFYGATEGNANIVNINNRTGAIGFVSRIIPAVYPIAILKVDPETGDPIRDKKGLCQLAQPNQPGVFIGKIKPNNPSRAFLGYVDKDASDKKIVRDVFTFGDSAFISGDILMADELGYLFFMDRTGDTFRWRGENVSTTEVESAISRVADQRDAVVYGVEIPNTDGRAGMCGIVDTQGSLDLEKLAKDIAKDLPKYARPIFIRVMTSVDMTGTFKMRKIDLQKEGYNPSVVKDKLFYLDPKTGKYVPLGNEEYEKIISGQIRL</sequence>
<dbReference type="InterPro" id="IPR020845">
    <property type="entry name" value="AMP-binding_CS"/>
</dbReference>
<feature type="transmembrane region" description="Helical" evidence="22">
    <location>
        <begin position="52"/>
        <end position="72"/>
    </location>
</feature>
<keyword evidence="12 22" id="KW-0472">Membrane</keyword>
<dbReference type="SUPFAM" id="SSF56801">
    <property type="entry name" value="Acetyl-CoA synthetase-like"/>
    <property type="match status" value="1"/>
</dbReference>
<dbReference type="Gene3D" id="3.40.50.12780">
    <property type="entry name" value="N-terminal domain of ligase-like"/>
    <property type="match status" value="1"/>
</dbReference>
<gene>
    <name evidence="26" type="primary">LOC113501233</name>
</gene>
<evidence type="ECO:0000259" key="24">
    <source>
        <dbReference type="Pfam" id="PF13193"/>
    </source>
</evidence>
<evidence type="ECO:0000256" key="4">
    <source>
        <dbReference type="ARBA" id="ARBA00022475"/>
    </source>
</evidence>
<dbReference type="InterPro" id="IPR042099">
    <property type="entry name" value="ANL_N_sf"/>
</dbReference>
<keyword evidence="8" id="KW-0443">Lipid metabolism</keyword>
<dbReference type="GO" id="GO:0005524">
    <property type="term" value="F:ATP binding"/>
    <property type="evidence" value="ECO:0007669"/>
    <property type="project" value="UniProtKB-KW"/>
</dbReference>
<dbReference type="FunCoup" id="A0A7E5WBP1">
    <property type="interactions" value="945"/>
</dbReference>
<keyword evidence="13" id="KW-0576">Peroxisome</keyword>
<name>A0A7E5WBP1_TRINI</name>
<dbReference type="InParanoid" id="A0A7E5WBP1"/>
<dbReference type="FunFam" id="3.30.300.30:FF:000002">
    <property type="entry name" value="Long-chain fatty acid transport protein 1"/>
    <property type="match status" value="1"/>
</dbReference>
<evidence type="ECO:0000256" key="1">
    <source>
        <dbReference type="ARBA" id="ARBA00004651"/>
    </source>
</evidence>
<evidence type="ECO:0000256" key="7">
    <source>
        <dbReference type="ARBA" id="ARBA00022741"/>
    </source>
</evidence>
<evidence type="ECO:0000256" key="12">
    <source>
        <dbReference type="ARBA" id="ARBA00023136"/>
    </source>
</evidence>
<dbReference type="GO" id="GO:0044539">
    <property type="term" value="P:long-chain fatty acid import into cell"/>
    <property type="evidence" value="ECO:0007669"/>
    <property type="project" value="TreeGrafter"/>
</dbReference>
<evidence type="ECO:0000256" key="18">
    <source>
        <dbReference type="ARBA" id="ARBA00048666"/>
    </source>
</evidence>
<dbReference type="RefSeq" id="XP_026738110.1">
    <property type="nucleotide sequence ID" value="XM_026882309.1"/>
</dbReference>
<keyword evidence="6 22" id="KW-0812">Transmembrane</keyword>
<comment type="catalytic activity">
    <reaction evidence="15">
        <text>a very long-chain fatty acid + ATP + CoA = a very long-chain fatty acyl-CoA + AMP + diphosphate</text>
        <dbReference type="Rhea" id="RHEA:54536"/>
        <dbReference type="ChEBI" id="CHEBI:30616"/>
        <dbReference type="ChEBI" id="CHEBI:33019"/>
        <dbReference type="ChEBI" id="CHEBI:57287"/>
        <dbReference type="ChEBI" id="CHEBI:58950"/>
        <dbReference type="ChEBI" id="CHEBI:138261"/>
        <dbReference type="ChEBI" id="CHEBI:456215"/>
    </reaction>
    <physiologicalReaction direction="left-to-right" evidence="15">
        <dbReference type="Rhea" id="RHEA:54537"/>
    </physiologicalReaction>
</comment>
<evidence type="ECO:0000256" key="20">
    <source>
        <dbReference type="ARBA" id="ARBA00068795"/>
    </source>
</evidence>
<protein>
    <recommendedName>
        <fullName evidence="20">Very long-chain fatty acid transport protein</fullName>
        <ecNumber evidence="14">6.2.1.3</ecNumber>
    </recommendedName>
    <alternativeName>
        <fullName evidence="16">Long-chain-fatty-acid--CoA ligase</fullName>
    </alternativeName>
    <alternativeName>
        <fullName evidence="21">Very-long-chain acyl-CoA synthetase</fullName>
    </alternativeName>
</protein>
<dbReference type="PANTHER" id="PTHR43107">
    <property type="entry name" value="LONG-CHAIN FATTY ACID TRANSPORT PROTEIN"/>
    <property type="match status" value="1"/>
</dbReference>
<dbReference type="PROSITE" id="PS00455">
    <property type="entry name" value="AMP_BINDING"/>
    <property type="match status" value="1"/>
</dbReference>
<dbReference type="Proteomes" id="UP000322000">
    <property type="component" value="Chromosome 15"/>
</dbReference>
<keyword evidence="3" id="KW-0813">Transport</keyword>
<dbReference type="GO" id="GO:0004467">
    <property type="term" value="F:long-chain fatty acid-CoA ligase activity"/>
    <property type="evidence" value="ECO:0007669"/>
    <property type="project" value="UniProtKB-EC"/>
</dbReference>
<dbReference type="Gene3D" id="3.30.300.30">
    <property type="match status" value="1"/>
</dbReference>
<feature type="domain" description="AMP-dependent synthetase/ligase" evidence="23">
    <location>
        <begin position="140"/>
        <end position="493"/>
    </location>
</feature>
<evidence type="ECO:0000256" key="8">
    <source>
        <dbReference type="ARBA" id="ARBA00022832"/>
    </source>
</evidence>
<comment type="subcellular location">
    <subcellularLocation>
        <location evidence="1">Cell membrane</location>
        <topology evidence="1">Multi-pass membrane protein</topology>
    </subcellularLocation>
    <subcellularLocation>
        <location evidence="17">Peroxisome membrane</location>
    </subcellularLocation>
</comment>
<evidence type="ECO:0000259" key="23">
    <source>
        <dbReference type="Pfam" id="PF00501"/>
    </source>
</evidence>
<dbReference type="AlphaFoldDB" id="A0A7E5WBP1"/>
<dbReference type="GeneID" id="113501233"/>